<dbReference type="Proteomes" id="UP000002574">
    <property type="component" value="Chromosome"/>
</dbReference>
<gene>
    <name evidence="2" type="ordered locus">HTH_1635</name>
</gene>
<sequence length="82" mass="9372">MLPISFIFGVLYVEALYLLSGNVRILYLSSLFRVALVGIYFLYLLKSFGLETFILSILAFHVGMMLHLIIRGWVFNGLVKNL</sequence>
<evidence type="ECO:0000256" key="1">
    <source>
        <dbReference type="SAM" id="Phobius"/>
    </source>
</evidence>
<dbReference type="KEGG" id="hth:HTH_1635"/>
<proteinExistence type="predicted"/>
<dbReference type="EMBL" id="AP011112">
    <property type="protein sequence ID" value="BAI70082.1"/>
    <property type="molecule type" value="Genomic_DNA"/>
</dbReference>
<feature type="transmembrane region" description="Helical" evidence="1">
    <location>
        <begin position="25"/>
        <end position="45"/>
    </location>
</feature>
<accession>D3DJT0</accession>
<dbReference type="STRING" id="608538.HTH_1635"/>
<reference evidence="2 3" key="1">
    <citation type="journal article" date="2010" name="J. Bacteriol.">
        <title>Complete genome sequence of the thermophilic, obligately chemolithoautotrophic hydrogen-oxidizing bacterium Hydrogenobacter thermophilus TK-6.</title>
        <authorList>
            <person name="Arai H."/>
            <person name="Kanbe H."/>
            <person name="Ishii M."/>
            <person name="Igarashi Y."/>
        </authorList>
    </citation>
    <scope>NUCLEOTIDE SEQUENCE [LARGE SCALE GENOMIC DNA]</scope>
    <source>
        <strain evidence="3">DSM 6534 / IAM 12695 / TK-6 [Tokyo]</strain>
    </source>
</reference>
<keyword evidence="1" id="KW-0812">Transmembrane</keyword>
<dbReference type="RefSeq" id="WP_012964262.1">
    <property type="nucleotide sequence ID" value="NC_013799.1"/>
</dbReference>
<dbReference type="AlphaFoldDB" id="D3DJT0"/>
<evidence type="ECO:0000313" key="2">
    <source>
        <dbReference type="EMBL" id="BAI70082.1"/>
    </source>
</evidence>
<name>D3DJT0_HYDTT</name>
<keyword evidence="1" id="KW-0472">Membrane</keyword>
<dbReference type="KEGG" id="hte:Hydth_1621"/>
<organism evidence="2 3">
    <name type="scientific">Hydrogenobacter thermophilus (strain DSM 6534 / IAM 12695 / TK-6)</name>
    <dbReference type="NCBI Taxonomy" id="608538"/>
    <lineage>
        <taxon>Bacteria</taxon>
        <taxon>Pseudomonadati</taxon>
        <taxon>Aquificota</taxon>
        <taxon>Aquificia</taxon>
        <taxon>Aquificales</taxon>
        <taxon>Aquificaceae</taxon>
        <taxon>Hydrogenobacter</taxon>
    </lineage>
</organism>
<keyword evidence="1" id="KW-1133">Transmembrane helix</keyword>
<keyword evidence="3" id="KW-1185">Reference proteome</keyword>
<protein>
    <submittedName>
        <fullName evidence="2">Uncharacterized protein</fullName>
    </submittedName>
</protein>
<dbReference type="OrthoDB" id="9935536at2"/>
<evidence type="ECO:0000313" key="3">
    <source>
        <dbReference type="Proteomes" id="UP000002574"/>
    </source>
</evidence>
<feature type="transmembrane region" description="Helical" evidence="1">
    <location>
        <begin position="52"/>
        <end position="74"/>
    </location>
</feature>